<sequence>MELMVEATPKRVFGNAHTYHINSISLNSDQETFLSADDLRINLWHTEVTDQSFNIVDIKPPNMEDLTEVITGAEFHPRECNLFVYSSSRGIIRLCDMRQSALCDRHCKVFEEPEDPTTRSFFSEIISSISDIKFSHSGRYMLTRDFLNLKVWDLQMDNKPVETYPIHEYLRTKLCVLYENDCIFDKFECCWSPRDDHLLTGSYHNLFKVTSRLSKKDAIFESSREQAIRPRQLLKSKKVLQSARRNRRDEINPDSLEFSKKILHCAYHPTDDIIAIATAHNLFTYTAKDSSSSLSS</sequence>
<evidence type="ECO:0000256" key="2">
    <source>
        <dbReference type="ARBA" id="ARBA00022574"/>
    </source>
</evidence>
<accession>A0A814HFL5</accession>
<keyword evidence="2" id="KW-0853">WD repeat</keyword>
<evidence type="ECO:0000256" key="3">
    <source>
        <dbReference type="ARBA" id="ARBA00022737"/>
    </source>
</evidence>
<dbReference type="EMBL" id="CAJNOG010000148">
    <property type="protein sequence ID" value="CAF1010184.1"/>
    <property type="molecule type" value="Genomic_DNA"/>
</dbReference>
<dbReference type="AlphaFoldDB" id="A0A814HFL5"/>
<dbReference type="GO" id="GO:0019888">
    <property type="term" value="F:protein phosphatase regulator activity"/>
    <property type="evidence" value="ECO:0007669"/>
    <property type="project" value="InterPro"/>
</dbReference>
<proteinExistence type="inferred from homology"/>
<dbReference type="PIRSF" id="PIRSF037309">
    <property type="entry name" value="PP2A_PR55"/>
    <property type="match status" value="1"/>
</dbReference>
<dbReference type="InterPro" id="IPR001680">
    <property type="entry name" value="WD40_rpt"/>
</dbReference>
<evidence type="ECO:0000313" key="4">
    <source>
        <dbReference type="EMBL" id="CAF1010184.1"/>
    </source>
</evidence>
<name>A0A814HFL5_9BILA</name>
<dbReference type="Gene3D" id="2.130.10.10">
    <property type="entry name" value="YVTN repeat-like/Quinoprotein amine dehydrogenase"/>
    <property type="match status" value="1"/>
</dbReference>
<evidence type="ECO:0008006" key="6">
    <source>
        <dbReference type="Google" id="ProtNLM"/>
    </source>
</evidence>
<evidence type="ECO:0000313" key="5">
    <source>
        <dbReference type="Proteomes" id="UP000663845"/>
    </source>
</evidence>
<dbReference type="InterPro" id="IPR000009">
    <property type="entry name" value="PP2A_PR55"/>
</dbReference>
<gene>
    <name evidence="4" type="ORF">JYZ213_LOCUS16486</name>
</gene>
<dbReference type="Proteomes" id="UP000663845">
    <property type="component" value="Unassembled WGS sequence"/>
</dbReference>
<dbReference type="InterPro" id="IPR015943">
    <property type="entry name" value="WD40/YVTN_repeat-like_dom_sf"/>
</dbReference>
<dbReference type="Pfam" id="PF00400">
    <property type="entry name" value="WD40"/>
    <property type="match status" value="1"/>
</dbReference>
<evidence type="ECO:0000256" key="1">
    <source>
        <dbReference type="ARBA" id="ARBA00008259"/>
    </source>
</evidence>
<dbReference type="PANTHER" id="PTHR11871">
    <property type="entry name" value="PROTEIN PHOSPHATASE PP2A REGULATORY SUBUNIT B"/>
    <property type="match status" value="1"/>
</dbReference>
<organism evidence="4 5">
    <name type="scientific">Adineta steineri</name>
    <dbReference type="NCBI Taxonomy" id="433720"/>
    <lineage>
        <taxon>Eukaryota</taxon>
        <taxon>Metazoa</taxon>
        <taxon>Spiralia</taxon>
        <taxon>Gnathifera</taxon>
        <taxon>Rotifera</taxon>
        <taxon>Eurotatoria</taxon>
        <taxon>Bdelloidea</taxon>
        <taxon>Adinetida</taxon>
        <taxon>Adinetidae</taxon>
        <taxon>Adineta</taxon>
    </lineage>
</organism>
<dbReference type="InterPro" id="IPR018067">
    <property type="entry name" value="PP2A_PR55_CS"/>
</dbReference>
<dbReference type="InterPro" id="IPR036322">
    <property type="entry name" value="WD40_repeat_dom_sf"/>
</dbReference>
<dbReference type="GO" id="GO:0000159">
    <property type="term" value="C:protein phosphatase type 2A complex"/>
    <property type="evidence" value="ECO:0007669"/>
    <property type="project" value="InterPro"/>
</dbReference>
<comment type="caution">
    <text evidence="4">The sequence shown here is derived from an EMBL/GenBank/DDBJ whole genome shotgun (WGS) entry which is preliminary data.</text>
</comment>
<dbReference type="PROSITE" id="PS01025">
    <property type="entry name" value="PR55_2"/>
    <property type="match status" value="1"/>
</dbReference>
<dbReference type="SUPFAM" id="SSF50978">
    <property type="entry name" value="WD40 repeat-like"/>
    <property type="match status" value="1"/>
</dbReference>
<reference evidence="4" key="1">
    <citation type="submission" date="2021-02" db="EMBL/GenBank/DDBJ databases">
        <authorList>
            <person name="Nowell W R."/>
        </authorList>
    </citation>
    <scope>NUCLEOTIDE SEQUENCE</scope>
</reference>
<comment type="similarity">
    <text evidence="1">Belongs to the phosphatase 2A regulatory subunit B family.</text>
</comment>
<dbReference type="PRINTS" id="PR00600">
    <property type="entry name" value="PP2APR55"/>
</dbReference>
<protein>
    <recommendedName>
        <fullName evidence="6">Serine/threonine-protein phosphatase 2A 55 kDa regulatory subunit B</fullName>
    </recommendedName>
</protein>
<keyword evidence="3" id="KW-0677">Repeat</keyword>